<keyword evidence="12" id="KW-1185">Reference proteome</keyword>
<dbReference type="PROSITE" id="PS00041">
    <property type="entry name" value="HTH_ARAC_FAMILY_1"/>
    <property type="match status" value="1"/>
</dbReference>
<dbReference type="SMART" id="SM00448">
    <property type="entry name" value="REC"/>
    <property type="match status" value="1"/>
</dbReference>
<protein>
    <submittedName>
        <fullName evidence="11">Response regulator</fullName>
    </submittedName>
</protein>
<dbReference type="Gene3D" id="3.40.50.2300">
    <property type="match status" value="1"/>
</dbReference>
<dbReference type="Gene3D" id="1.10.10.60">
    <property type="entry name" value="Homeodomain-like"/>
    <property type="match status" value="2"/>
</dbReference>
<dbReference type="InterPro" id="IPR009057">
    <property type="entry name" value="Homeodomain-like_sf"/>
</dbReference>
<dbReference type="SUPFAM" id="SSF46689">
    <property type="entry name" value="Homeodomain-like"/>
    <property type="match status" value="2"/>
</dbReference>
<dbReference type="InterPro" id="IPR018062">
    <property type="entry name" value="HTH_AraC-typ_CS"/>
</dbReference>
<evidence type="ECO:0000256" key="6">
    <source>
        <dbReference type="ARBA" id="ARBA00023125"/>
    </source>
</evidence>
<dbReference type="InterPro" id="IPR001789">
    <property type="entry name" value="Sig_transdc_resp-reg_receiver"/>
</dbReference>
<keyword evidence="3 8" id="KW-0597">Phosphoprotein</keyword>
<comment type="caution">
    <text evidence="11">The sequence shown here is derived from an EMBL/GenBank/DDBJ whole genome shotgun (WGS) entry which is preliminary data.</text>
</comment>
<organism evidence="11 12">
    <name type="scientific">Metabacillus bambusae</name>
    <dbReference type="NCBI Taxonomy" id="2795218"/>
    <lineage>
        <taxon>Bacteria</taxon>
        <taxon>Bacillati</taxon>
        <taxon>Bacillota</taxon>
        <taxon>Bacilli</taxon>
        <taxon>Bacillales</taxon>
        <taxon>Bacillaceae</taxon>
        <taxon>Metabacillus</taxon>
    </lineage>
</organism>
<keyword evidence="7" id="KW-0804">Transcription</keyword>
<comment type="subcellular location">
    <subcellularLocation>
        <location evidence="1">Cytoplasm</location>
    </subcellularLocation>
</comment>
<keyword evidence="5" id="KW-0805">Transcription regulation</keyword>
<dbReference type="PANTHER" id="PTHR42713">
    <property type="entry name" value="HISTIDINE KINASE-RELATED"/>
    <property type="match status" value="1"/>
</dbReference>
<dbReference type="Pfam" id="PF00072">
    <property type="entry name" value="Response_reg"/>
    <property type="match status" value="1"/>
</dbReference>
<proteinExistence type="predicted"/>
<evidence type="ECO:0000259" key="9">
    <source>
        <dbReference type="PROSITE" id="PS01124"/>
    </source>
</evidence>
<dbReference type="SUPFAM" id="SSF52172">
    <property type="entry name" value="CheY-like"/>
    <property type="match status" value="1"/>
</dbReference>
<dbReference type="PANTHER" id="PTHR42713:SF3">
    <property type="entry name" value="TRANSCRIPTIONAL REGULATORY PROTEIN HPTR"/>
    <property type="match status" value="1"/>
</dbReference>
<dbReference type="Pfam" id="PF12833">
    <property type="entry name" value="HTH_18"/>
    <property type="match status" value="1"/>
</dbReference>
<dbReference type="PROSITE" id="PS50110">
    <property type="entry name" value="RESPONSE_REGULATORY"/>
    <property type="match status" value="1"/>
</dbReference>
<evidence type="ECO:0000256" key="8">
    <source>
        <dbReference type="PROSITE-ProRule" id="PRU00169"/>
    </source>
</evidence>
<evidence type="ECO:0000256" key="1">
    <source>
        <dbReference type="ARBA" id="ARBA00004496"/>
    </source>
</evidence>
<accession>A0ABS3N3C1</accession>
<evidence type="ECO:0000256" key="5">
    <source>
        <dbReference type="ARBA" id="ARBA00023015"/>
    </source>
</evidence>
<feature type="modified residue" description="4-aspartylphosphate" evidence="8">
    <location>
        <position position="59"/>
    </location>
</feature>
<dbReference type="SMART" id="SM00342">
    <property type="entry name" value="HTH_ARAC"/>
    <property type="match status" value="1"/>
</dbReference>
<evidence type="ECO:0000256" key="2">
    <source>
        <dbReference type="ARBA" id="ARBA00022490"/>
    </source>
</evidence>
<evidence type="ECO:0000256" key="7">
    <source>
        <dbReference type="ARBA" id="ARBA00023163"/>
    </source>
</evidence>
<dbReference type="InterPro" id="IPR011006">
    <property type="entry name" value="CheY-like_superfamily"/>
</dbReference>
<name>A0ABS3N3C1_9BACI</name>
<keyword evidence="6" id="KW-0238">DNA-binding</keyword>
<dbReference type="Proteomes" id="UP000663981">
    <property type="component" value="Unassembled WGS sequence"/>
</dbReference>
<evidence type="ECO:0000313" key="12">
    <source>
        <dbReference type="Proteomes" id="UP000663981"/>
    </source>
</evidence>
<dbReference type="InterPro" id="IPR051552">
    <property type="entry name" value="HptR"/>
</dbReference>
<feature type="domain" description="HTH araC/xylS-type" evidence="9">
    <location>
        <begin position="300"/>
        <end position="399"/>
    </location>
</feature>
<sequence length="409" mass="47471">MNNPFWKVLIADDEPVIREGIRDSVNWSSLQMEVKAEAEDGEEALELALEHSIDILLADLNMPIMNGIALIKQIREKLPQCKIVIITGHDEFTYAQEAVRLNVTDYILKPADPNQLKQVLEGVRLELEKTVKQDQYLEMATNQISKNLSMLREQFCRDWIEGRLEITDIQKQLQFLELPLRSPKVIAVLQCPEYFANKPLMKEKEKQMFMFSIENIVSELLDPYNKVIFHDETGLIIIILWDCVPDEIFKRIEKVIQEFLKMTINMYVELVEGELGEVSVVYRQCKELMKKESTISPIVRRARHYIETHYTEPTITLELVAKTLQVSPVYLSRMIKQELGMSFVSLVTNMKMKKAIQLLNSTDLPIVEIAEQVGYDTQHYFSTAFKKVMGVSPIKYRKNSGEVKWDNSY</sequence>
<evidence type="ECO:0000259" key="10">
    <source>
        <dbReference type="PROSITE" id="PS50110"/>
    </source>
</evidence>
<gene>
    <name evidence="11" type="ORF">I7822_12700</name>
</gene>
<dbReference type="RefSeq" id="WP_207978625.1">
    <property type="nucleotide sequence ID" value="NZ_JAGDEL010000008.1"/>
</dbReference>
<evidence type="ECO:0000313" key="11">
    <source>
        <dbReference type="EMBL" id="MBO1512530.1"/>
    </source>
</evidence>
<keyword evidence="4" id="KW-0902">Two-component regulatory system</keyword>
<dbReference type="InterPro" id="IPR018060">
    <property type="entry name" value="HTH_AraC"/>
</dbReference>
<feature type="domain" description="Response regulatory" evidence="10">
    <location>
        <begin position="7"/>
        <end position="124"/>
    </location>
</feature>
<dbReference type="PRINTS" id="PR00032">
    <property type="entry name" value="HTHARAC"/>
</dbReference>
<dbReference type="PROSITE" id="PS01124">
    <property type="entry name" value="HTH_ARAC_FAMILY_2"/>
    <property type="match status" value="1"/>
</dbReference>
<dbReference type="CDD" id="cd17536">
    <property type="entry name" value="REC_YesN-like"/>
    <property type="match status" value="1"/>
</dbReference>
<evidence type="ECO:0000256" key="4">
    <source>
        <dbReference type="ARBA" id="ARBA00023012"/>
    </source>
</evidence>
<dbReference type="EMBL" id="JAGDEL010000008">
    <property type="protein sequence ID" value="MBO1512530.1"/>
    <property type="molecule type" value="Genomic_DNA"/>
</dbReference>
<dbReference type="InterPro" id="IPR020449">
    <property type="entry name" value="Tscrpt_reg_AraC-type_HTH"/>
</dbReference>
<evidence type="ECO:0000256" key="3">
    <source>
        <dbReference type="ARBA" id="ARBA00022553"/>
    </source>
</evidence>
<reference evidence="11 12" key="1">
    <citation type="submission" date="2021-03" db="EMBL/GenBank/DDBJ databases">
        <title>Whole genome sequence of Metabacillus bambusae BG109.</title>
        <authorList>
            <person name="Jeong J.W."/>
        </authorList>
    </citation>
    <scope>NUCLEOTIDE SEQUENCE [LARGE SCALE GENOMIC DNA]</scope>
    <source>
        <strain evidence="11 12">BG109</strain>
    </source>
</reference>
<keyword evidence="2" id="KW-0963">Cytoplasm</keyword>